<dbReference type="PANTHER" id="PTHR32060">
    <property type="entry name" value="TAIL-SPECIFIC PROTEASE"/>
    <property type="match status" value="1"/>
</dbReference>
<organism evidence="8 9">
    <name type="scientific">Marininema mesophilum</name>
    <dbReference type="NCBI Taxonomy" id="1048340"/>
    <lineage>
        <taxon>Bacteria</taxon>
        <taxon>Bacillati</taxon>
        <taxon>Bacillota</taxon>
        <taxon>Bacilli</taxon>
        <taxon>Bacillales</taxon>
        <taxon>Thermoactinomycetaceae</taxon>
        <taxon>Marininema</taxon>
    </lineage>
</organism>
<dbReference type="STRING" id="1048340.SAMN05444487_103179"/>
<dbReference type="FunFam" id="2.30.42.10:FF:000063">
    <property type="entry name" value="Peptidase, S41 family"/>
    <property type="match status" value="1"/>
</dbReference>
<dbReference type="InterPro" id="IPR002477">
    <property type="entry name" value="Peptidoglycan-bd-like"/>
</dbReference>
<evidence type="ECO:0000313" key="8">
    <source>
        <dbReference type="EMBL" id="SDW44918.1"/>
    </source>
</evidence>
<dbReference type="InterPro" id="IPR036034">
    <property type="entry name" value="PDZ_sf"/>
</dbReference>
<dbReference type="Gene3D" id="1.10.101.10">
    <property type="entry name" value="PGBD-like superfamily/PGBD"/>
    <property type="match status" value="1"/>
</dbReference>
<dbReference type="Gene3D" id="2.30.42.10">
    <property type="match status" value="1"/>
</dbReference>
<keyword evidence="2 5" id="KW-0645">Protease</keyword>
<accession>A0A1H2TM86</accession>
<dbReference type="SUPFAM" id="SSF50156">
    <property type="entry name" value="PDZ domain-like"/>
    <property type="match status" value="1"/>
</dbReference>
<dbReference type="PROSITE" id="PS50106">
    <property type="entry name" value="PDZ"/>
    <property type="match status" value="1"/>
</dbReference>
<evidence type="ECO:0000256" key="4">
    <source>
        <dbReference type="ARBA" id="ARBA00022825"/>
    </source>
</evidence>
<evidence type="ECO:0000256" key="2">
    <source>
        <dbReference type="ARBA" id="ARBA00022670"/>
    </source>
</evidence>
<feature type="chain" id="PRO_5039147481" evidence="6">
    <location>
        <begin position="25"/>
        <end position="481"/>
    </location>
</feature>
<dbReference type="InterPro" id="IPR004447">
    <property type="entry name" value="Peptidase_S41A"/>
</dbReference>
<evidence type="ECO:0000256" key="3">
    <source>
        <dbReference type="ARBA" id="ARBA00022801"/>
    </source>
</evidence>
<dbReference type="Pfam" id="PF17820">
    <property type="entry name" value="PDZ_6"/>
    <property type="match status" value="1"/>
</dbReference>
<proteinExistence type="inferred from homology"/>
<dbReference type="InterPro" id="IPR036366">
    <property type="entry name" value="PGBDSf"/>
</dbReference>
<dbReference type="InterPro" id="IPR041489">
    <property type="entry name" value="PDZ_6"/>
</dbReference>
<dbReference type="GO" id="GO:0006508">
    <property type="term" value="P:proteolysis"/>
    <property type="evidence" value="ECO:0007669"/>
    <property type="project" value="UniProtKB-KW"/>
</dbReference>
<dbReference type="Pfam" id="PF22694">
    <property type="entry name" value="CtpB_N-like"/>
    <property type="match status" value="1"/>
</dbReference>
<keyword evidence="3 5" id="KW-0378">Hydrolase</keyword>
<dbReference type="GO" id="GO:0004175">
    <property type="term" value="F:endopeptidase activity"/>
    <property type="evidence" value="ECO:0007669"/>
    <property type="project" value="TreeGrafter"/>
</dbReference>
<feature type="signal peptide" evidence="6">
    <location>
        <begin position="1"/>
        <end position="24"/>
    </location>
</feature>
<dbReference type="GO" id="GO:0007165">
    <property type="term" value="P:signal transduction"/>
    <property type="evidence" value="ECO:0007669"/>
    <property type="project" value="TreeGrafter"/>
</dbReference>
<evidence type="ECO:0000256" key="1">
    <source>
        <dbReference type="ARBA" id="ARBA00009179"/>
    </source>
</evidence>
<keyword evidence="9" id="KW-1185">Reference proteome</keyword>
<sequence length="481" mass="52361">MYLRGRTVALLIVFAVLLSSLTTAAVVGGSDLLSQVTGSNSAVSNANTKGLDENLGKLKQAYGLLKSQYIHNVDDQKLVDGAIRGMVQSIKDPYSSYMDKKTANQFLSSLKSSFQGIGAEVSMKRGRVTIVSPFKNSPAEKAGLQPEDQIIKVNGTSLEGLDLNEAVSKIKGPKGSKAHLEINRPGESRTLKVTVVRDDIPIETVQSKMLDDKVGRIDISQFSEKTPDEFEDQLKSLEKKGMKGLVIDVRGNPGGLLPSVLEISEDLLPKGKGVMMTEDKAGNRTKYVAKDGKKKKYPIVVLTDKGSASASEILIGAMKAAGYPSVGVTSFGKGTVQTTHNFTDGSNMKLTMAKWLTPDGKWIHKKGIKPDVKAKLPAYFKATIINSDKTLKRDQNSTEVKNLQLVLEGLGYRADRKDGYFSSQTETAVKAFQKTHNLPVTGKVDKKTGTKLQEAFIKMLRKPDADLQLRVGLETLKKKIK</sequence>
<comment type="similarity">
    <text evidence="1 5">Belongs to the peptidase S41A family.</text>
</comment>
<feature type="domain" description="PDZ" evidence="7">
    <location>
        <begin position="107"/>
        <end position="171"/>
    </location>
</feature>
<dbReference type="SMART" id="SM00228">
    <property type="entry name" value="PDZ"/>
    <property type="match status" value="1"/>
</dbReference>
<dbReference type="GO" id="GO:0008236">
    <property type="term" value="F:serine-type peptidase activity"/>
    <property type="evidence" value="ECO:0007669"/>
    <property type="project" value="UniProtKB-KW"/>
</dbReference>
<gene>
    <name evidence="8" type="ORF">SAMN05444487_103179</name>
</gene>
<dbReference type="AlphaFoldDB" id="A0A1H2TM86"/>
<keyword evidence="6" id="KW-0732">Signal</keyword>
<dbReference type="SMART" id="SM00245">
    <property type="entry name" value="TSPc"/>
    <property type="match status" value="1"/>
</dbReference>
<evidence type="ECO:0000256" key="5">
    <source>
        <dbReference type="RuleBase" id="RU004404"/>
    </source>
</evidence>
<evidence type="ECO:0000259" key="7">
    <source>
        <dbReference type="PROSITE" id="PS50106"/>
    </source>
</evidence>
<dbReference type="OrthoDB" id="9812068at2"/>
<dbReference type="PANTHER" id="PTHR32060:SF29">
    <property type="entry name" value="CARBOXY-TERMINAL PROCESSING PROTEASE CTPB"/>
    <property type="match status" value="1"/>
</dbReference>
<dbReference type="InterPro" id="IPR029045">
    <property type="entry name" value="ClpP/crotonase-like_dom_sf"/>
</dbReference>
<dbReference type="NCBIfam" id="TIGR00225">
    <property type="entry name" value="prc"/>
    <property type="match status" value="1"/>
</dbReference>
<name>A0A1H2TM86_9BACL</name>
<dbReference type="Pfam" id="PF03572">
    <property type="entry name" value="Peptidase_S41"/>
    <property type="match status" value="1"/>
</dbReference>
<dbReference type="GO" id="GO:0030288">
    <property type="term" value="C:outer membrane-bounded periplasmic space"/>
    <property type="evidence" value="ECO:0007669"/>
    <property type="project" value="TreeGrafter"/>
</dbReference>
<dbReference type="SUPFAM" id="SSF52096">
    <property type="entry name" value="ClpP/crotonase"/>
    <property type="match status" value="1"/>
</dbReference>
<dbReference type="Gene3D" id="3.30.750.44">
    <property type="match status" value="1"/>
</dbReference>
<dbReference type="InterPro" id="IPR036365">
    <property type="entry name" value="PGBD-like_sf"/>
</dbReference>
<dbReference type="Pfam" id="PF01471">
    <property type="entry name" value="PG_binding_1"/>
    <property type="match status" value="1"/>
</dbReference>
<dbReference type="InterPro" id="IPR001478">
    <property type="entry name" value="PDZ"/>
</dbReference>
<dbReference type="InterPro" id="IPR055210">
    <property type="entry name" value="CtpA/B_N"/>
</dbReference>
<dbReference type="InterPro" id="IPR005151">
    <property type="entry name" value="Tail-specific_protease"/>
</dbReference>
<evidence type="ECO:0000313" key="9">
    <source>
        <dbReference type="Proteomes" id="UP000198534"/>
    </source>
</evidence>
<dbReference type="Gene3D" id="3.90.226.10">
    <property type="entry name" value="2-enoyl-CoA Hydratase, Chain A, domain 1"/>
    <property type="match status" value="1"/>
</dbReference>
<dbReference type="Proteomes" id="UP000198534">
    <property type="component" value="Unassembled WGS sequence"/>
</dbReference>
<dbReference type="SUPFAM" id="SSF47090">
    <property type="entry name" value="PGBD-like"/>
    <property type="match status" value="1"/>
</dbReference>
<reference evidence="8 9" key="1">
    <citation type="submission" date="2016-10" db="EMBL/GenBank/DDBJ databases">
        <authorList>
            <person name="de Groot N.N."/>
        </authorList>
    </citation>
    <scope>NUCLEOTIDE SEQUENCE [LARGE SCALE GENOMIC DNA]</scope>
    <source>
        <strain evidence="8 9">DSM 45610</strain>
    </source>
</reference>
<dbReference type="CDD" id="cd07560">
    <property type="entry name" value="Peptidase_S41_CPP"/>
    <property type="match status" value="1"/>
</dbReference>
<dbReference type="EMBL" id="FNNQ01000003">
    <property type="protein sequence ID" value="SDW44918.1"/>
    <property type="molecule type" value="Genomic_DNA"/>
</dbReference>
<protein>
    <submittedName>
        <fullName evidence="8">Carboxyl-terminal processing protease</fullName>
    </submittedName>
</protein>
<dbReference type="CDD" id="cd06782">
    <property type="entry name" value="cpPDZ_CPP-like"/>
    <property type="match status" value="1"/>
</dbReference>
<keyword evidence="4 5" id="KW-0720">Serine protease</keyword>
<evidence type="ECO:0000256" key="6">
    <source>
        <dbReference type="SAM" id="SignalP"/>
    </source>
</evidence>
<dbReference type="RefSeq" id="WP_091737049.1">
    <property type="nucleotide sequence ID" value="NZ_FNNQ01000003.1"/>
</dbReference>